<dbReference type="PROSITE" id="PS50893">
    <property type="entry name" value="ABC_TRANSPORTER_2"/>
    <property type="match status" value="2"/>
</dbReference>
<dbReference type="CDD" id="cd18580">
    <property type="entry name" value="ABC_6TM_ABCC_D2"/>
    <property type="match status" value="1"/>
</dbReference>
<evidence type="ECO:0000256" key="6">
    <source>
        <dbReference type="ARBA" id="ARBA00022989"/>
    </source>
</evidence>
<evidence type="ECO:0000256" key="3">
    <source>
        <dbReference type="ARBA" id="ARBA00022692"/>
    </source>
</evidence>
<dbReference type="PROSITE" id="PS00211">
    <property type="entry name" value="ABC_TRANSPORTER_1"/>
    <property type="match status" value="2"/>
</dbReference>
<evidence type="ECO:0008006" key="14">
    <source>
        <dbReference type="Google" id="ProtNLM"/>
    </source>
</evidence>
<evidence type="ECO:0000256" key="4">
    <source>
        <dbReference type="ARBA" id="ARBA00022741"/>
    </source>
</evidence>
<dbReference type="SUPFAM" id="SSF90123">
    <property type="entry name" value="ABC transporter transmembrane region"/>
    <property type="match status" value="1"/>
</dbReference>
<dbReference type="Gene3D" id="3.40.50.1820">
    <property type="entry name" value="alpha/beta hydrolase"/>
    <property type="match status" value="1"/>
</dbReference>
<feature type="transmembrane region" description="Helical" evidence="9">
    <location>
        <begin position="527"/>
        <end position="547"/>
    </location>
</feature>
<dbReference type="InterPro" id="IPR044726">
    <property type="entry name" value="ABCC_6TM_D2"/>
</dbReference>
<evidence type="ECO:0000256" key="7">
    <source>
        <dbReference type="ARBA" id="ARBA00023136"/>
    </source>
</evidence>
<gene>
    <name evidence="12" type="ORF">QM012_005618</name>
</gene>
<keyword evidence="6 9" id="KW-1133">Transmembrane helix</keyword>
<comment type="caution">
    <text evidence="12">The sequence shown here is derived from an EMBL/GenBank/DDBJ whole genome shotgun (WGS) entry which is preliminary data.</text>
</comment>
<keyword evidence="4" id="KW-0547">Nucleotide-binding</keyword>
<dbReference type="Pfam" id="PF00561">
    <property type="entry name" value="Abhydrolase_1"/>
    <property type="match status" value="1"/>
</dbReference>
<dbReference type="InterPro" id="IPR027417">
    <property type="entry name" value="P-loop_NTPase"/>
</dbReference>
<dbReference type="SUPFAM" id="SSF52540">
    <property type="entry name" value="P-loop containing nucleoside triphosphate hydrolases"/>
    <property type="match status" value="2"/>
</dbReference>
<dbReference type="Pfam" id="PF00005">
    <property type="entry name" value="ABC_tran"/>
    <property type="match status" value="1"/>
</dbReference>
<keyword evidence="2" id="KW-0813">Transport</keyword>
<proteinExistence type="predicted"/>
<dbReference type="InterPro" id="IPR036640">
    <property type="entry name" value="ABC1_TM_sf"/>
</dbReference>
<feature type="domain" description="ABC transporter" evidence="10">
    <location>
        <begin position="461"/>
        <end position="739"/>
    </location>
</feature>
<feature type="transmembrane region" description="Helical" evidence="9">
    <location>
        <begin position="392"/>
        <end position="413"/>
    </location>
</feature>
<evidence type="ECO:0000256" key="2">
    <source>
        <dbReference type="ARBA" id="ARBA00022448"/>
    </source>
</evidence>
<name>A0ABR0T479_AURPU</name>
<evidence type="ECO:0000256" key="8">
    <source>
        <dbReference type="SAM" id="MobiDB-lite"/>
    </source>
</evidence>
<evidence type="ECO:0000256" key="5">
    <source>
        <dbReference type="ARBA" id="ARBA00022840"/>
    </source>
</evidence>
<dbReference type="InterPro" id="IPR000073">
    <property type="entry name" value="AB_hydrolase_1"/>
</dbReference>
<dbReference type="PANTHER" id="PTHR24223">
    <property type="entry name" value="ATP-BINDING CASSETTE SUB-FAMILY C"/>
    <property type="match status" value="1"/>
</dbReference>
<feature type="transmembrane region" description="Helical" evidence="9">
    <location>
        <begin position="428"/>
        <end position="448"/>
    </location>
</feature>
<evidence type="ECO:0000313" key="12">
    <source>
        <dbReference type="EMBL" id="KAK5999293.1"/>
    </source>
</evidence>
<evidence type="ECO:0000256" key="1">
    <source>
        <dbReference type="ARBA" id="ARBA00004141"/>
    </source>
</evidence>
<dbReference type="InterPro" id="IPR029058">
    <property type="entry name" value="AB_hydrolase_fold"/>
</dbReference>
<keyword evidence="7 9" id="KW-0472">Membrane</keyword>
<keyword evidence="13" id="KW-1185">Reference proteome</keyword>
<sequence length="739" mass="82943">MEMYDHLGQPVNHGRARVNGIRMHYITAGQGSEALLLLHGTPKTSYYWYKLIPLLTEHFTVVAPDLRGFGYTDKPPMTDGYDSATNAQDVSELMTYLEIDKYHVHGEDRGADFAYALAASCPERVKSLSFCEMMVSGFGLEETSFWTEENVTAQHRQKGIWCWHLGFFSIPHVPEMLIQGHEHEFWEMFMRQECYNPTAIEKAALEHWQNICGLSSTEHDEIWYKAVLQACDLDHDVQRWDSQDSTIVGSQGITLSGGQKQRLALARAVYSRKELILLDDVLSALDNKTGEPSFHDLQDLPFADYILILDSQEDLALVKNPGDPAASPCMILHAEDDKDETDELAAESTSLESLTETHDQAESSDLVSDLTRSTGDLGLYAYYFQSTGWRSLIAFLAVAGTAAFAENFSQIWLKWWAADNGQQLTKYLPVYAGFLLVAMLSGPIYLWIMLLQMMPKSATTLHRRLLRTVINAPLSFLTSTDAGTTLNRSSQDMSLVDLALPIGLSTFVMACFECIAKIALIAAGSSYMAITIPFTLLAVAMIQHTYLKTSRQLRHLDLENKHPLFTHFTETLDGMTTIRAFGWQKEAMSMNDQKLDNSQKPYCMLLWFTSDAEIQMACEKVGIWSALDSRGGLEAILLDPPLSQGEQQLVCLARGMLGRSTILILDEATSSVDNDNDLQIKEVIKEHFANCTVISVAHRLDTVLSSDRIVLLDNGKVLEIDTPEDLLARDSMFRRLYRS</sequence>
<dbReference type="PANTHER" id="PTHR24223:SF399">
    <property type="entry name" value="ABC TRANSPORTER ATNG"/>
    <property type="match status" value="1"/>
</dbReference>
<dbReference type="SUPFAM" id="SSF53474">
    <property type="entry name" value="alpha/beta-Hydrolases"/>
    <property type="match status" value="1"/>
</dbReference>
<dbReference type="InterPro" id="IPR017871">
    <property type="entry name" value="ABC_transporter-like_CS"/>
</dbReference>
<evidence type="ECO:0000256" key="9">
    <source>
        <dbReference type="SAM" id="Phobius"/>
    </source>
</evidence>
<dbReference type="InterPro" id="IPR011527">
    <property type="entry name" value="ABC1_TM_dom"/>
</dbReference>
<dbReference type="PROSITE" id="PS50929">
    <property type="entry name" value="ABC_TM1F"/>
    <property type="match status" value="1"/>
</dbReference>
<keyword evidence="3 9" id="KW-0812">Transmembrane</keyword>
<organism evidence="12 13">
    <name type="scientific">Aureobasidium pullulans</name>
    <name type="common">Black yeast</name>
    <name type="synonym">Pullularia pullulans</name>
    <dbReference type="NCBI Taxonomy" id="5580"/>
    <lineage>
        <taxon>Eukaryota</taxon>
        <taxon>Fungi</taxon>
        <taxon>Dikarya</taxon>
        <taxon>Ascomycota</taxon>
        <taxon>Pezizomycotina</taxon>
        <taxon>Dothideomycetes</taxon>
        <taxon>Dothideomycetidae</taxon>
        <taxon>Dothideales</taxon>
        <taxon>Saccotheciaceae</taxon>
        <taxon>Aureobasidium</taxon>
    </lineage>
</organism>
<accession>A0ABR0T479</accession>
<feature type="region of interest" description="Disordered" evidence="8">
    <location>
        <begin position="342"/>
        <end position="362"/>
    </location>
</feature>
<dbReference type="EMBL" id="JASGXD010000028">
    <property type="protein sequence ID" value="KAK5999293.1"/>
    <property type="molecule type" value="Genomic_DNA"/>
</dbReference>
<reference evidence="12 13" key="1">
    <citation type="submission" date="2023-11" db="EMBL/GenBank/DDBJ databases">
        <title>Draft genome sequence and annotation of the polyextremotolerant black yeast-like fungus Aureobasidium pullulans NRRL 62042.</title>
        <authorList>
            <person name="Dielentheis-Frenken M.R.E."/>
            <person name="Wibberg D."/>
            <person name="Blank L.M."/>
            <person name="Tiso T."/>
        </authorList>
    </citation>
    <scope>NUCLEOTIDE SEQUENCE [LARGE SCALE GENOMIC DNA]</scope>
    <source>
        <strain evidence="12 13">NRRL 62042</strain>
    </source>
</reference>
<dbReference type="Gene3D" id="3.40.50.300">
    <property type="entry name" value="P-loop containing nucleotide triphosphate hydrolases"/>
    <property type="match status" value="2"/>
</dbReference>
<feature type="transmembrane region" description="Helical" evidence="9">
    <location>
        <begin position="498"/>
        <end position="521"/>
    </location>
</feature>
<keyword evidence="5" id="KW-0067">ATP-binding</keyword>
<dbReference type="InterPro" id="IPR050173">
    <property type="entry name" value="ABC_transporter_C-like"/>
</dbReference>
<comment type="subcellular location">
    <subcellularLocation>
        <location evidence="1">Membrane</location>
        <topology evidence="1">Multi-pass membrane protein</topology>
    </subcellularLocation>
</comment>
<evidence type="ECO:0000259" key="10">
    <source>
        <dbReference type="PROSITE" id="PS50893"/>
    </source>
</evidence>
<evidence type="ECO:0000313" key="13">
    <source>
        <dbReference type="Proteomes" id="UP001341245"/>
    </source>
</evidence>
<feature type="domain" description="ABC transmembrane type-1" evidence="11">
    <location>
        <begin position="411"/>
        <end position="600"/>
    </location>
</feature>
<protein>
    <recommendedName>
        <fullName evidence="14">P-loop containing nucleoside triphosphate hydrolase protein</fullName>
    </recommendedName>
</protein>
<dbReference type="InterPro" id="IPR003439">
    <property type="entry name" value="ABC_transporter-like_ATP-bd"/>
</dbReference>
<feature type="domain" description="ABC transporter" evidence="10">
    <location>
        <begin position="85"/>
        <end position="354"/>
    </location>
</feature>
<evidence type="ECO:0000259" key="11">
    <source>
        <dbReference type="PROSITE" id="PS50929"/>
    </source>
</evidence>
<dbReference type="Pfam" id="PF00664">
    <property type="entry name" value="ABC_membrane"/>
    <property type="match status" value="1"/>
</dbReference>
<dbReference type="Proteomes" id="UP001341245">
    <property type="component" value="Unassembled WGS sequence"/>
</dbReference>
<dbReference type="Gene3D" id="1.20.1560.10">
    <property type="entry name" value="ABC transporter type 1, transmembrane domain"/>
    <property type="match status" value="1"/>
</dbReference>